<dbReference type="InterPro" id="IPR007052">
    <property type="entry name" value="CS_dom"/>
</dbReference>
<accession>A0A1Y5ILG6</accession>
<reference evidence="2" key="1">
    <citation type="submission" date="2017-04" db="EMBL/GenBank/DDBJ databases">
        <title>Population genomics of picophytoplankton unveils novel chromosome hypervariability.</title>
        <authorList>
            <consortium name="DOE Joint Genome Institute"/>
            <person name="Blanc-Mathieu R."/>
            <person name="Krasovec M."/>
            <person name="Hebrard M."/>
            <person name="Yau S."/>
            <person name="Desgranges E."/>
            <person name="Martin J."/>
            <person name="Schackwitz W."/>
            <person name="Kuo A."/>
            <person name="Salin G."/>
            <person name="Donnadieu C."/>
            <person name="Desdevises Y."/>
            <person name="Sanchez-Ferandin S."/>
            <person name="Moreau H."/>
            <person name="Rivals E."/>
            <person name="Grigoriev I.V."/>
            <person name="Grimsley N."/>
            <person name="Eyre-Walker A."/>
            <person name="Piganeau G."/>
        </authorList>
    </citation>
    <scope>NUCLEOTIDE SEQUENCE [LARGE SCALE GENOMIC DNA]</scope>
    <source>
        <strain evidence="2">RCC 1115</strain>
    </source>
</reference>
<protein>
    <recommendedName>
        <fullName evidence="1">CS domain-containing protein</fullName>
    </recommendedName>
</protein>
<feature type="domain" description="CS" evidence="1">
    <location>
        <begin position="551"/>
        <end position="643"/>
    </location>
</feature>
<dbReference type="PANTHER" id="PTHR38663:SF1">
    <property type="entry name" value="L-ORNITHINE N(5)-MONOOXYGENASE"/>
    <property type="match status" value="1"/>
</dbReference>
<dbReference type="InterPro" id="IPR008978">
    <property type="entry name" value="HSP20-like_chaperone"/>
</dbReference>
<organism evidence="2">
    <name type="scientific">Ostreococcus tauri</name>
    <name type="common">Marine green alga</name>
    <dbReference type="NCBI Taxonomy" id="70448"/>
    <lineage>
        <taxon>Eukaryota</taxon>
        <taxon>Viridiplantae</taxon>
        <taxon>Chlorophyta</taxon>
        <taxon>Mamiellophyceae</taxon>
        <taxon>Mamiellales</taxon>
        <taxon>Bathycoccaceae</taxon>
        <taxon>Ostreococcus</taxon>
    </lineage>
</organism>
<evidence type="ECO:0000313" key="2">
    <source>
        <dbReference type="EMBL" id="OUS47922.1"/>
    </source>
</evidence>
<dbReference type="Pfam" id="PF04969">
    <property type="entry name" value="CS"/>
    <property type="match status" value="1"/>
</dbReference>
<sequence length="644" mass="72587">MTTERVEIAVVGSGRAALNVLSRLSEKSLRRCVVIDPSGSWLHAFARTQLRTGTTHLRSTATQVPFDSACGLERYVEMTGKTREIYRTSDGFTGIPSVRVFAEYCAKTISERFGNTRLVRGAVVDARWCGADSEEVQAALKADDNNTELMCFGAMLLTLDTGKRVLSARCVWTPKFSSPMVPSWVFDAKDSYAKAHAEYDGQGTECGIMCARDIDVSLENRVRDKCVLVIGGGMTAATLALSAHSRGAKAVTLMCRKKIVVSEFECDVKYFGSKGLREFHACDDAQLRSKRLESYKSRASVNEHTHRRLRETESNTEADEDCVLRIMEQRVVIDATWNQKESKWRVRMKPTDEARVLFEATMHRMYRDEGIEPSAAALAEFEREVTSAHDEIWLACGEVVDLEKDSALQTLCQTTQVKIAGGFPLLDEEDFEDEHQQGVKAAAGGGGGCRWPGTSMYVLGAYASLTIGPGADLPVGHRLAAKQLVDAMKRHQMMILKKQNPYQRIADLSSAERTPERGESFNRFKRLPPELSDKGLIDIEDLLGGEKLELIELGQYEFYEEDLLADIRLKLPEPIQKSDVYVCFESRALEMWAFGKTRAYRFYIRKLYKEVMVDKCSYKVFPSKNRITLKIQKFSNHYWRYLKG</sequence>
<dbReference type="PANTHER" id="PTHR38663">
    <property type="match status" value="1"/>
</dbReference>
<dbReference type="eggNOG" id="KOG0152">
    <property type="taxonomic scope" value="Eukaryota"/>
</dbReference>
<dbReference type="Gene3D" id="3.50.50.60">
    <property type="entry name" value="FAD/NAD(P)-binding domain"/>
    <property type="match status" value="1"/>
</dbReference>
<dbReference type="InterPro" id="IPR036188">
    <property type="entry name" value="FAD/NAD-bd_sf"/>
</dbReference>
<proteinExistence type="predicted"/>
<dbReference type="EMBL" id="KZ155776">
    <property type="protein sequence ID" value="OUS47922.1"/>
    <property type="molecule type" value="Genomic_DNA"/>
</dbReference>
<dbReference type="AlphaFoldDB" id="A0A1Y5ILG6"/>
<name>A0A1Y5ILG6_OSTTA</name>
<gene>
    <name evidence="2" type="ORF">BE221DRAFT_70062</name>
</gene>
<dbReference type="Proteomes" id="UP000195557">
    <property type="component" value="Unassembled WGS sequence"/>
</dbReference>
<evidence type="ECO:0000259" key="1">
    <source>
        <dbReference type="PROSITE" id="PS51203"/>
    </source>
</evidence>
<dbReference type="Gene3D" id="2.60.40.790">
    <property type="match status" value="1"/>
</dbReference>
<dbReference type="SUPFAM" id="SSF49764">
    <property type="entry name" value="HSP20-like chaperones"/>
    <property type="match status" value="1"/>
</dbReference>
<dbReference type="PROSITE" id="PS51203">
    <property type="entry name" value="CS"/>
    <property type="match status" value="1"/>
</dbReference>
<dbReference type="SUPFAM" id="SSF51905">
    <property type="entry name" value="FAD/NAD(P)-binding domain"/>
    <property type="match status" value="1"/>
</dbReference>